<name>A0A5B7H260_PORTR</name>
<evidence type="ECO:0000313" key="3">
    <source>
        <dbReference type="Proteomes" id="UP000324222"/>
    </source>
</evidence>
<accession>A0A5B7H260</accession>
<gene>
    <name evidence="2" type="ORF">E2C01_059303</name>
</gene>
<organism evidence="2 3">
    <name type="scientific">Portunus trituberculatus</name>
    <name type="common">Swimming crab</name>
    <name type="synonym">Neptunus trituberculatus</name>
    <dbReference type="NCBI Taxonomy" id="210409"/>
    <lineage>
        <taxon>Eukaryota</taxon>
        <taxon>Metazoa</taxon>
        <taxon>Ecdysozoa</taxon>
        <taxon>Arthropoda</taxon>
        <taxon>Crustacea</taxon>
        <taxon>Multicrustacea</taxon>
        <taxon>Malacostraca</taxon>
        <taxon>Eumalacostraca</taxon>
        <taxon>Eucarida</taxon>
        <taxon>Decapoda</taxon>
        <taxon>Pleocyemata</taxon>
        <taxon>Brachyura</taxon>
        <taxon>Eubrachyura</taxon>
        <taxon>Portunoidea</taxon>
        <taxon>Portunidae</taxon>
        <taxon>Portuninae</taxon>
        <taxon>Portunus</taxon>
    </lineage>
</organism>
<keyword evidence="3" id="KW-1185">Reference proteome</keyword>
<sequence length="78" mass="8769">MLNWCFWSRENGDAARTAPTLQTCGCEDASEEEAGEDTRLSPRKPGPRMLPRVTNIIKLILTPCQPQKIASESCKEYQ</sequence>
<reference evidence="2 3" key="1">
    <citation type="submission" date="2019-05" db="EMBL/GenBank/DDBJ databases">
        <title>Another draft genome of Portunus trituberculatus and its Hox gene families provides insights of decapod evolution.</title>
        <authorList>
            <person name="Jeong J.-H."/>
            <person name="Song I."/>
            <person name="Kim S."/>
            <person name="Choi T."/>
            <person name="Kim D."/>
            <person name="Ryu S."/>
            <person name="Kim W."/>
        </authorList>
    </citation>
    <scope>NUCLEOTIDE SEQUENCE [LARGE SCALE GENOMIC DNA]</scope>
    <source>
        <tissue evidence="2">Muscle</tissue>
    </source>
</reference>
<dbReference type="Proteomes" id="UP000324222">
    <property type="component" value="Unassembled WGS sequence"/>
</dbReference>
<comment type="caution">
    <text evidence="2">The sequence shown here is derived from an EMBL/GenBank/DDBJ whole genome shotgun (WGS) entry which is preliminary data.</text>
</comment>
<dbReference type="EMBL" id="VSRR010023008">
    <property type="protein sequence ID" value="MPC65172.1"/>
    <property type="molecule type" value="Genomic_DNA"/>
</dbReference>
<evidence type="ECO:0000313" key="2">
    <source>
        <dbReference type="EMBL" id="MPC65172.1"/>
    </source>
</evidence>
<proteinExistence type="predicted"/>
<feature type="region of interest" description="Disordered" evidence="1">
    <location>
        <begin position="28"/>
        <end position="48"/>
    </location>
</feature>
<dbReference type="AlphaFoldDB" id="A0A5B7H260"/>
<protein>
    <submittedName>
        <fullName evidence="2">Uncharacterized protein</fullName>
    </submittedName>
</protein>
<evidence type="ECO:0000256" key="1">
    <source>
        <dbReference type="SAM" id="MobiDB-lite"/>
    </source>
</evidence>